<dbReference type="EMBL" id="KI913128">
    <property type="protein sequence ID" value="ETV79333.1"/>
    <property type="molecule type" value="Genomic_DNA"/>
</dbReference>
<reference evidence="2" key="1">
    <citation type="submission" date="2013-12" db="EMBL/GenBank/DDBJ databases">
        <title>The Genome Sequence of Aphanomyces astaci APO3.</title>
        <authorList>
            <consortium name="The Broad Institute Genomics Platform"/>
            <person name="Russ C."/>
            <person name="Tyler B."/>
            <person name="van West P."/>
            <person name="Dieguez-Uribeondo J."/>
            <person name="Young S.K."/>
            <person name="Zeng Q."/>
            <person name="Gargeya S."/>
            <person name="Fitzgerald M."/>
            <person name="Abouelleil A."/>
            <person name="Alvarado L."/>
            <person name="Chapman S.B."/>
            <person name="Gainer-Dewar J."/>
            <person name="Goldberg J."/>
            <person name="Griggs A."/>
            <person name="Gujja S."/>
            <person name="Hansen M."/>
            <person name="Howarth C."/>
            <person name="Imamovic A."/>
            <person name="Ireland A."/>
            <person name="Larimer J."/>
            <person name="McCowan C."/>
            <person name="Murphy C."/>
            <person name="Pearson M."/>
            <person name="Poon T.W."/>
            <person name="Priest M."/>
            <person name="Roberts A."/>
            <person name="Saif S."/>
            <person name="Shea T."/>
            <person name="Sykes S."/>
            <person name="Wortman J."/>
            <person name="Nusbaum C."/>
            <person name="Birren B."/>
        </authorList>
    </citation>
    <scope>NUCLEOTIDE SEQUENCE [LARGE SCALE GENOMIC DNA]</scope>
    <source>
        <strain evidence="2">APO3</strain>
    </source>
</reference>
<evidence type="ECO:0000256" key="1">
    <source>
        <dbReference type="SAM" id="SignalP"/>
    </source>
</evidence>
<accession>W4GK84</accession>
<dbReference type="VEuPathDB" id="FungiDB:H257_07370"/>
<dbReference type="RefSeq" id="XP_009831174.1">
    <property type="nucleotide sequence ID" value="XM_009832872.1"/>
</dbReference>
<dbReference type="GeneID" id="20809366"/>
<organism evidence="2">
    <name type="scientific">Aphanomyces astaci</name>
    <name type="common">Crayfish plague agent</name>
    <dbReference type="NCBI Taxonomy" id="112090"/>
    <lineage>
        <taxon>Eukaryota</taxon>
        <taxon>Sar</taxon>
        <taxon>Stramenopiles</taxon>
        <taxon>Oomycota</taxon>
        <taxon>Saprolegniomycetes</taxon>
        <taxon>Saprolegniales</taxon>
        <taxon>Verrucalvaceae</taxon>
        <taxon>Aphanomyces</taxon>
    </lineage>
</organism>
<protein>
    <recommendedName>
        <fullName evidence="3">Secreted protein</fullName>
    </recommendedName>
</protein>
<feature type="signal peptide" evidence="1">
    <location>
        <begin position="1"/>
        <end position="17"/>
    </location>
</feature>
<evidence type="ECO:0000313" key="2">
    <source>
        <dbReference type="EMBL" id="ETV79333.1"/>
    </source>
</evidence>
<dbReference type="OrthoDB" id="67093at2759"/>
<evidence type="ECO:0008006" key="3">
    <source>
        <dbReference type="Google" id="ProtNLM"/>
    </source>
</evidence>
<proteinExistence type="predicted"/>
<gene>
    <name evidence="2" type="ORF">H257_07370</name>
</gene>
<feature type="chain" id="PRO_5004841060" description="Secreted protein" evidence="1">
    <location>
        <begin position="18"/>
        <end position="404"/>
    </location>
</feature>
<sequence>MSLWATIYTGLAAVATAQVTPSSCLSWTDPTSTFSTTAAAVGMGVISTRLTLHDFTDMLPHPIAECIGSVNASDLLAAVMPSLKDPVCATAYVSLLTWKGEVSSALVSVAGEVLTDKVFEAICAPFVDVIPCLESVLLQTVMPLVTSQPCCSSVLSDVARNFGAPLDVIVSKATRLVADVVCSTQSPGFYNQSSQTCAFTLLESFLAPTRKDPSVLFSNTLNAMQVPNDQGVAAMSGKMFKGTLNITKPALFTAPFLPGSCVRPANSLLTWVRNFPILQESTYGLSLSQLFNDNSCLPGGPLMSIFTSGDSPAMLGMKAMVRNNASCFHLANGYPTDDFDAPALTLFTSTLHEIALAKNPATTTPPTSTSPSSFKQESNAAFQILPSWLVVASTTAIICSVIKL</sequence>
<dbReference type="AlphaFoldDB" id="W4GK84"/>
<keyword evidence="1" id="KW-0732">Signal</keyword>
<name>W4GK84_APHAT</name>